<dbReference type="OrthoDB" id="3540641at2"/>
<evidence type="ECO:0000313" key="1">
    <source>
        <dbReference type="EMBL" id="TYC09548.1"/>
    </source>
</evidence>
<dbReference type="AlphaFoldDB" id="A0A5D0TTP2"/>
<dbReference type="Proteomes" id="UP000322634">
    <property type="component" value="Unassembled WGS sequence"/>
</dbReference>
<sequence length="134" mass="14540">MLPGSLLGDDEVGLLRRALLEWGGPAHCSDELAVGMGFDGVDDLLDQCHRIRGALERDEPMSSLDWARALLATEIVFVSDVAGSGYQWATTTGYTDEFTIRLIRSIQRKLAKVVGPFFGKSLSATTVTPPEEKG</sequence>
<organism evidence="1 2">
    <name type="scientific">Actinomadura syzygii</name>
    <dbReference type="NCBI Taxonomy" id="1427538"/>
    <lineage>
        <taxon>Bacteria</taxon>
        <taxon>Bacillati</taxon>
        <taxon>Actinomycetota</taxon>
        <taxon>Actinomycetes</taxon>
        <taxon>Streptosporangiales</taxon>
        <taxon>Thermomonosporaceae</taxon>
        <taxon>Actinomadura</taxon>
    </lineage>
</organism>
<comment type="caution">
    <text evidence="1">The sequence shown here is derived from an EMBL/GenBank/DDBJ whole genome shotgun (WGS) entry which is preliminary data.</text>
</comment>
<evidence type="ECO:0000313" key="2">
    <source>
        <dbReference type="Proteomes" id="UP000322634"/>
    </source>
</evidence>
<dbReference type="EMBL" id="VSFF01000014">
    <property type="protein sequence ID" value="TYC09548.1"/>
    <property type="molecule type" value="Genomic_DNA"/>
</dbReference>
<name>A0A5D0TTP2_9ACTN</name>
<gene>
    <name evidence="1" type="ORF">FXF65_34190</name>
</gene>
<keyword evidence="2" id="KW-1185">Reference proteome</keyword>
<accession>A0A5D0TTP2</accession>
<protein>
    <submittedName>
        <fullName evidence="1">Uncharacterized protein</fullName>
    </submittedName>
</protein>
<proteinExistence type="predicted"/>
<reference evidence="1 2" key="1">
    <citation type="submission" date="2019-08" db="EMBL/GenBank/DDBJ databases">
        <title>Actinomadura sp. nov. CYP1-5 isolated from mountain soil.</title>
        <authorList>
            <person name="Songsumanus A."/>
            <person name="Kuncharoen N."/>
            <person name="Kudo T."/>
            <person name="Yuki M."/>
            <person name="Igarashi Y."/>
            <person name="Tanasupawat S."/>
        </authorList>
    </citation>
    <scope>NUCLEOTIDE SEQUENCE [LARGE SCALE GENOMIC DNA]</scope>
    <source>
        <strain evidence="1 2">GKU157</strain>
    </source>
</reference>